<proteinExistence type="predicted"/>
<accession>A0A4U6X977</accession>
<evidence type="ECO:0000313" key="2">
    <source>
        <dbReference type="EMBL" id="TKW52148.1"/>
    </source>
</evidence>
<evidence type="ECO:0000256" key="1">
    <source>
        <dbReference type="SAM" id="MobiDB-lite"/>
    </source>
</evidence>
<feature type="compositionally biased region" description="Polar residues" evidence="1">
    <location>
        <begin position="37"/>
        <end position="46"/>
    </location>
</feature>
<evidence type="ECO:0000313" key="3">
    <source>
        <dbReference type="Proteomes" id="UP000310108"/>
    </source>
</evidence>
<reference evidence="2 3" key="1">
    <citation type="journal article" date="2019" name="PLoS ONE">
        <title>Comparative genome analysis indicates high evolutionary potential of pathogenicity genes in Colletotrichum tanaceti.</title>
        <authorList>
            <person name="Lelwala R.V."/>
            <person name="Korhonen P.K."/>
            <person name="Young N.D."/>
            <person name="Scott J.B."/>
            <person name="Ades P.A."/>
            <person name="Gasser R.B."/>
            <person name="Taylor P.W.J."/>
        </authorList>
    </citation>
    <scope>NUCLEOTIDE SEQUENCE [LARGE SCALE GENOMIC DNA]</scope>
    <source>
        <strain evidence="2">BRIP57314</strain>
    </source>
</reference>
<organism evidence="2 3">
    <name type="scientific">Colletotrichum tanaceti</name>
    <dbReference type="NCBI Taxonomy" id="1306861"/>
    <lineage>
        <taxon>Eukaryota</taxon>
        <taxon>Fungi</taxon>
        <taxon>Dikarya</taxon>
        <taxon>Ascomycota</taxon>
        <taxon>Pezizomycotina</taxon>
        <taxon>Sordariomycetes</taxon>
        <taxon>Hypocreomycetidae</taxon>
        <taxon>Glomerellales</taxon>
        <taxon>Glomerellaceae</taxon>
        <taxon>Colletotrichum</taxon>
        <taxon>Colletotrichum destructivum species complex</taxon>
    </lineage>
</organism>
<dbReference type="STRING" id="1306861.A0A4U6X977"/>
<keyword evidence="3" id="KW-1185">Reference proteome</keyword>
<gene>
    <name evidence="2" type="ORF">CTA1_8590</name>
</gene>
<name>A0A4U6X977_9PEZI</name>
<comment type="caution">
    <text evidence="2">The sequence shown here is derived from an EMBL/GenBank/DDBJ whole genome shotgun (WGS) entry which is preliminary data.</text>
</comment>
<protein>
    <submittedName>
        <fullName evidence="2">Uncharacterized protein</fullName>
    </submittedName>
</protein>
<dbReference type="Proteomes" id="UP000310108">
    <property type="component" value="Unassembled WGS sequence"/>
</dbReference>
<sequence length="107" mass="11890">MLPGLCACTNAPQISPSYHARMRGRGASEPEGCWETRPSSSRTTLAKGSRHPEAWRQPFDTWLDQMSVGDPPRLRPDAPVHVKLEQSFLEHHSVRDDGDAFGNPGRV</sequence>
<dbReference type="AlphaFoldDB" id="A0A4U6X977"/>
<feature type="region of interest" description="Disordered" evidence="1">
    <location>
        <begin position="19"/>
        <end position="53"/>
    </location>
</feature>
<dbReference type="EMBL" id="PJEX01000258">
    <property type="protein sequence ID" value="TKW52148.1"/>
    <property type="molecule type" value="Genomic_DNA"/>
</dbReference>